<evidence type="ECO:0000313" key="8">
    <source>
        <dbReference type="EMBL" id="EKC27424.1"/>
    </source>
</evidence>
<sequence>MMDISIMDIVSSVRNVIIVQEDPENPGEGYLELAVGMEVPLTNLGICRLEPTSYKFQRRPSLPVPEESSVTWEEYIAEPAGSPPCLGRPWVAKGNTKSFKATVAMSKNFPMSIDVLLDVLEVIAPFKQFQKLREFMTTKLPDGFPVKIEIPVFPTVTAKVTFTSFDWRDDIDDAMFVVPPNYRENPNRFPDL</sequence>
<evidence type="ECO:0000256" key="3">
    <source>
        <dbReference type="ARBA" id="ARBA00022737"/>
    </source>
</evidence>
<keyword evidence="3" id="KW-0677">Repeat</keyword>
<dbReference type="GO" id="GO:0005102">
    <property type="term" value="F:signaling receptor binding"/>
    <property type="evidence" value="ECO:0007669"/>
    <property type="project" value="TreeGrafter"/>
</dbReference>
<comment type="subcellular location">
    <subcellularLocation>
        <location evidence="2">Endomembrane system</location>
    </subcellularLocation>
    <subcellularLocation>
        <location evidence="1">Endoplasmic reticulum</location>
    </subcellularLocation>
</comment>
<proteinExistence type="predicted"/>
<evidence type="ECO:0000256" key="5">
    <source>
        <dbReference type="ARBA" id="ARBA00023043"/>
    </source>
</evidence>
<evidence type="ECO:0000256" key="4">
    <source>
        <dbReference type="ARBA" id="ARBA00022824"/>
    </source>
</evidence>
<organism evidence="8">
    <name type="scientific">Magallana gigas</name>
    <name type="common">Pacific oyster</name>
    <name type="synonym">Crassostrea gigas</name>
    <dbReference type="NCBI Taxonomy" id="29159"/>
    <lineage>
        <taxon>Eukaryota</taxon>
        <taxon>Metazoa</taxon>
        <taxon>Spiralia</taxon>
        <taxon>Lophotrochozoa</taxon>
        <taxon>Mollusca</taxon>
        <taxon>Bivalvia</taxon>
        <taxon>Autobranchia</taxon>
        <taxon>Pteriomorphia</taxon>
        <taxon>Ostreida</taxon>
        <taxon>Ostreoidea</taxon>
        <taxon>Ostreidae</taxon>
        <taxon>Magallana</taxon>
    </lineage>
</organism>
<dbReference type="InterPro" id="IPR021832">
    <property type="entry name" value="ANKRD13"/>
</dbReference>
<gene>
    <name evidence="8" type="ORF">CGI_10025414</name>
</gene>
<evidence type="ECO:0000256" key="1">
    <source>
        <dbReference type="ARBA" id="ARBA00004240"/>
    </source>
</evidence>
<keyword evidence="6" id="KW-0472">Membrane</keyword>
<evidence type="ECO:0000256" key="2">
    <source>
        <dbReference type="ARBA" id="ARBA00004308"/>
    </source>
</evidence>
<protein>
    <submittedName>
        <fullName evidence="8">Ankyrin repeat domain-containing protein 13C-B</fullName>
    </submittedName>
</protein>
<accession>K1Q7W8</accession>
<keyword evidence="5" id="KW-0040">ANK repeat</keyword>
<dbReference type="Pfam" id="PF11904">
    <property type="entry name" value="ANKRD13_C"/>
    <property type="match status" value="1"/>
</dbReference>
<evidence type="ECO:0000256" key="6">
    <source>
        <dbReference type="ARBA" id="ARBA00023136"/>
    </source>
</evidence>
<reference evidence="8" key="1">
    <citation type="journal article" date="2012" name="Nature">
        <title>The oyster genome reveals stress adaptation and complexity of shell formation.</title>
        <authorList>
            <person name="Zhang G."/>
            <person name="Fang X."/>
            <person name="Guo X."/>
            <person name="Li L."/>
            <person name="Luo R."/>
            <person name="Xu F."/>
            <person name="Yang P."/>
            <person name="Zhang L."/>
            <person name="Wang X."/>
            <person name="Qi H."/>
            <person name="Xiong Z."/>
            <person name="Que H."/>
            <person name="Xie Y."/>
            <person name="Holland P.W."/>
            <person name="Paps J."/>
            <person name="Zhu Y."/>
            <person name="Wu F."/>
            <person name="Chen Y."/>
            <person name="Wang J."/>
            <person name="Peng C."/>
            <person name="Meng J."/>
            <person name="Yang L."/>
            <person name="Liu J."/>
            <person name="Wen B."/>
            <person name="Zhang N."/>
            <person name="Huang Z."/>
            <person name="Zhu Q."/>
            <person name="Feng Y."/>
            <person name="Mount A."/>
            <person name="Hedgecock D."/>
            <person name="Xu Z."/>
            <person name="Liu Y."/>
            <person name="Domazet-Loso T."/>
            <person name="Du Y."/>
            <person name="Sun X."/>
            <person name="Zhang S."/>
            <person name="Liu B."/>
            <person name="Cheng P."/>
            <person name="Jiang X."/>
            <person name="Li J."/>
            <person name="Fan D."/>
            <person name="Wang W."/>
            <person name="Fu W."/>
            <person name="Wang T."/>
            <person name="Wang B."/>
            <person name="Zhang J."/>
            <person name="Peng Z."/>
            <person name="Li Y."/>
            <person name="Li N."/>
            <person name="Wang J."/>
            <person name="Chen M."/>
            <person name="He Y."/>
            <person name="Tan F."/>
            <person name="Song X."/>
            <person name="Zheng Q."/>
            <person name="Huang R."/>
            <person name="Yang H."/>
            <person name="Du X."/>
            <person name="Chen L."/>
            <person name="Yang M."/>
            <person name="Gaffney P.M."/>
            <person name="Wang S."/>
            <person name="Luo L."/>
            <person name="She Z."/>
            <person name="Ming Y."/>
            <person name="Huang W."/>
            <person name="Zhang S."/>
            <person name="Huang B."/>
            <person name="Zhang Y."/>
            <person name="Qu T."/>
            <person name="Ni P."/>
            <person name="Miao G."/>
            <person name="Wang J."/>
            <person name="Wang Q."/>
            <person name="Steinberg C.E."/>
            <person name="Wang H."/>
            <person name="Li N."/>
            <person name="Qian L."/>
            <person name="Zhang G."/>
            <person name="Li Y."/>
            <person name="Yang H."/>
            <person name="Liu X."/>
            <person name="Wang J."/>
            <person name="Yin Y."/>
            <person name="Wang J."/>
        </authorList>
    </citation>
    <scope>NUCLEOTIDE SEQUENCE [LARGE SCALE GENOMIC DNA]</scope>
    <source>
        <strain evidence="8">05x7-T-G4-1.051#20</strain>
    </source>
</reference>
<keyword evidence="4" id="KW-0256">Endoplasmic reticulum</keyword>
<dbReference type="GO" id="GO:0005783">
    <property type="term" value="C:endoplasmic reticulum"/>
    <property type="evidence" value="ECO:0007669"/>
    <property type="project" value="UniProtKB-SubCell"/>
</dbReference>
<dbReference type="HOGENOM" id="CLU_1416407_0_0_1"/>
<feature type="domain" description="Ankyrin repeat" evidence="7">
    <location>
        <begin position="67"/>
        <end position="171"/>
    </location>
</feature>
<dbReference type="InterPro" id="IPR055285">
    <property type="entry name" value="ANKRD13_C"/>
</dbReference>
<dbReference type="InParanoid" id="K1Q7W8"/>
<dbReference type="GO" id="GO:0006621">
    <property type="term" value="P:protein retention in ER lumen"/>
    <property type="evidence" value="ECO:0007669"/>
    <property type="project" value="TreeGrafter"/>
</dbReference>
<dbReference type="PANTHER" id="PTHR12447:SF25">
    <property type="entry name" value="ANKYRIN REPEAT DOMAIN-CONTAINING PROTEIN 13C"/>
    <property type="match status" value="1"/>
</dbReference>
<dbReference type="AlphaFoldDB" id="K1Q7W8"/>
<dbReference type="EMBL" id="JH817025">
    <property type="protein sequence ID" value="EKC27424.1"/>
    <property type="molecule type" value="Genomic_DNA"/>
</dbReference>
<evidence type="ECO:0000259" key="7">
    <source>
        <dbReference type="Pfam" id="PF11904"/>
    </source>
</evidence>
<name>K1Q7W8_MAGGI</name>
<dbReference type="PANTHER" id="PTHR12447">
    <property type="entry name" value="ANKYRIN REPEAT DOMAIN-CONTAINING PROTEIN 13"/>
    <property type="match status" value="1"/>
</dbReference>